<dbReference type="GO" id="GO:0016020">
    <property type="term" value="C:membrane"/>
    <property type="evidence" value="ECO:0007669"/>
    <property type="project" value="GOC"/>
</dbReference>
<dbReference type="PANTHER" id="PTHR34990">
    <property type="entry name" value="UDP-2,3-DIACYLGLUCOSAMINE HYDROLASE-RELATED"/>
    <property type="match status" value="1"/>
</dbReference>
<dbReference type="PANTHER" id="PTHR34990:SF2">
    <property type="entry name" value="BLL8164 PROTEIN"/>
    <property type="match status" value="1"/>
</dbReference>
<evidence type="ECO:0000256" key="1">
    <source>
        <dbReference type="ARBA" id="ARBA00022475"/>
    </source>
</evidence>
<evidence type="ECO:0000313" key="8">
    <source>
        <dbReference type="Proteomes" id="UP000050421"/>
    </source>
</evidence>
<dbReference type="GO" id="GO:0008758">
    <property type="term" value="F:UDP-2,3-diacylglucosamine hydrolase activity"/>
    <property type="evidence" value="ECO:0007669"/>
    <property type="project" value="TreeGrafter"/>
</dbReference>
<reference evidence="7 8" key="1">
    <citation type="submission" date="2015-09" db="EMBL/GenBank/DDBJ databases">
        <title>Identification and resolution of microdiversity through metagenomic sequencing of parallel consortia.</title>
        <authorList>
            <person name="Nelson W.C."/>
            <person name="Romine M.F."/>
            <person name="Lindemann S.R."/>
        </authorList>
    </citation>
    <scope>NUCLEOTIDE SEQUENCE [LARGE SCALE GENOMIC DNA]</scope>
    <source>
        <strain evidence="7">HL-49</strain>
    </source>
</reference>
<protein>
    <recommendedName>
        <fullName evidence="6">Calcineurin-like phosphoesterase domain-containing protein</fullName>
    </recommendedName>
</protein>
<keyword evidence="1" id="KW-1003">Cell membrane</keyword>
<dbReference type="PATRIC" id="fig|1305737.6.peg.3145"/>
<keyword evidence="4" id="KW-0472">Membrane</keyword>
<evidence type="ECO:0000256" key="2">
    <source>
        <dbReference type="ARBA" id="ARBA00022519"/>
    </source>
</evidence>
<keyword evidence="5" id="KW-0464">Manganese</keyword>
<name>A0A0P7Y065_9BACT</name>
<dbReference type="EMBL" id="LJXT01000084">
    <property type="protein sequence ID" value="KPQ13628.1"/>
    <property type="molecule type" value="Genomic_DNA"/>
</dbReference>
<sequence length="302" mass="35094">MPRYLSTKTNSVKTHFKTIIVSDVHLGTKGSKAKEIARFLKQYHCDNLILNGDIIDGWQLKKSGAWKRKHTRFFNRILKMIENHNTQVYYLRGNHDDFLDQILPLQIGNLSIQTDMIYESQGKKYFITHGDVFDSITTNLRWIAYLGDMGYTFLLWLNRVVNHYRFKRGLPYFSLSQYIKGKVKSAVSYIDQYETELAKMAKAKGCDGIICGHIHKAENRLIDGIHYLNSGDWVETMSALAEDHEGNWQLIYYSEINFKEIRDQEIGSFFSGKEEENDSTIIPLRKVSFDSPNDDLNPPAFR</sequence>
<dbReference type="Proteomes" id="UP000050421">
    <property type="component" value="Unassembled WGS sequence"/>
</dbReference>
<dbReference type="eggNOG" id="COG2908">
    <property type="taxonomic scope" value="Bacteria"/>
</dbReference>
<dbReference type="AlphaFoldDB" id="A0A0P7Y065"/>
<dbReference type="InterPro" id="IPR029052">
    <property type="entry name" value="Metallo-depent_PP-like"/>
</dbReference>
<dbReference type="Gene3D" id="3.60.21.10">
    <property type="match status" value="1"/>
</dbReference>
<dbReference type="Pfam" id="PF00149">
    <property type="entry name" value="Metallophos"/>
    <property type="match status" value="1"/>
</dbReference>
<proteinExistence type="predicted"/>
<keyword evidence="2" id="KW-0997">Cell inner membrane</keyword>
<evidence type="ECO:0000259" key="6">
    <source>
        <dbReference type="Pfam" id="PF00149"/>
    </source>
</evidence>
<evidence type="ECO:0000313" key="7">
    <source>
        <dbReference type="EMBL" id="KPQ13628.1"/>
    </source>
</evidence>
<dbReference type="GO" id="GO:0009245">
    <property type="term" value="P:lipid A biosynthetic process"/>
    <property type="evidence" value="ECO:0007669"/>
    <property type="project" value="TreeGrafter"/>
</dbReference>
<evidence type="ECO:0000256" key="4">
    <source>
        <dbReference type="ARBA" id="ARBA00023136"/>
    </source>
</evidence>
<dbReference type="STRING" id="1305737.GCA_000526355_03681"/>
<accession>A0A0P7Y065</accession>
<dbReference type="InterPro" id="IPR043461">
    <property type="entry name" value="LpxH-like"/>
</dbReference>
<dbReference type="GO" id="GO:0046872">
    <property type="term" value="F:metal ion binding"/>
    <property type="evidence" value="ECO:0007669"/>
    <property type="project" value="UniProtKB-KW"/>
</dbReference>
<feature type="domain" description="Calcineurin-like phosphoesterase" evidence="6">
    <location>
        <begin position="17"/>
        <end position="216"/>
    </location>
</feature>
<evidence type="ECO:0000256" key="5">
    <source>
        <dbReference type="ARBA" id="ARBA00023211"/>
    </source>
</evidence>
<comment type="caution">
    <text evidence="7">The sequence shown here is derived from an EMBL/GenBank/DDBJ whole genome shotgun (WGS) entry which is preliminary data.</text>
</comment>
<gene>
    <name evidence="7" type="ORF">HLUCCX10_12445</name>
</gene>
<dbReference type="InterPro" id="IPR004843">
    <property type="entry name" value="Calcineurin-like_PHP"/>
</dbReference>
<evidence type="ECO:0000256" key="3">
    <source>
        <dbReference type="ARBA" id="ARBA00022723"/>
    </source>
</evidence>
<dbReference type="CDD" id="cd07398">
    <property type="entry name" value="MPP_YbbF-LpxH"/>
    <property type="match status" value="1"/>
</dbReference>
<dbReference type="SUPFAM" id="SSF56300">
    <property type="entry name" value="Metallo-dependent phosphatases"/>
    <property type="match status" value="1"/>
</dbReference>
<keyword evidence="3" id="KW-0479">Metal-binding</keyword>
<organism evidence="7 8">
    <name type="scientific">Algoriphagus marincola HL-49</name>
    <dbReference type="NCBI Taxonomy" id="1305737"/>
    <lineage>
        <taxon>Bacteria</taxon>
        <taxon>Pseudomonadati</taxon>
        <taxon>Bacteroidota</taxon>
        <taxon>Cytophagia</taxon>
        <taxon>Cytophagales</taxon>
        <taxon>Cyclobacteriaceae</taxon>
        <taxon>Algoriphagus</taxon>
    </lineage>
</organism>